<dbReference type="InterPro" id="IPR001046">
    <property type="entry name" value="NRAMP_fam"/>
</dbReference>
<feature type="transmembrane region" description="Helical" evidence="6">
    <location>
        <begin position="240"/>
        <end position="261"/>
    </location>
</feature>
<dbReference type="PANTHER" id="PTHR11706:SF33">
    <property type="entry name" value="NATURAL RESISTANCE-ASSOCIATED MACROPHAGE PROTEIN 2"/>
    <property type="match status" value="1"/>
</dbReference>
<dbReference type="GO" id="GO:0005384">
    <property type="term" value="F:manganese ion transmembrane transporter activity"/>
    <property type="evidence" value="ECO:0007669"/>
    <property type="project" value="TreeGrafter"/>
</dbReference>
<organism evidence="7">
    <name type="scientific">Haptolina brevifila</name>
    <dbReference type="NCBI Taxonomy" id="156173"/>
    <lineage>
        <taxon>Eukaryota</taxon>
        <taxon>Haptista</taxon>
        <taxon>Haptophyta</taxon>
        <taxon>Prymnesiophyceae</taxon>
        <taxon>Prymnesiales</taxon>
        <taxon>Prymnesiaceae</taxon>
        <taxon>Haptolina</taxon>
    </lineage>
</organism>
<name>A0A7S2IDQ1_9EUKA</name>
<evidence type="ECO:0000256" key="2">
    <source>
        <dbReference type="ARBA" id="ARBA00022448"/>
    </source>
</evidence>
<feature type="transmembrane region" description="Helical" evidence="6">
    <location>
        <begin position="164"/>
        <end position="187"/>
    </location>
</feature>
<keyword evidence="5 6" id="KW-0472">Membrane</keyword>
<evidence type="ECO:0000256" key="4">
    <source>
        <dbReference type="ARBA" id="ARBA00022989"/>
    </source>
</evidence>
<dbReference type="AlphaFoldDB" id="A0A7S2IDQ1"/>
<sequence>MWTVLTASTIGPGTVTMCSKAGADYRTALFWCVIIAACVAWIMQEGSARLTLAAGCTLGEAVRRRTLTGRAVVLRVCFAVFVVVGNFLYECNNFAGAMAAVDILLLPPPARNLSAVNCTSGDLGRIEKADEDSTAAFAARQLINLGLGALTLALLMFGGGTERISLLLSAVVMLMIVCFAVTLFGMGLPPNLLAGLLPSIPEGAAEVALAVIGTTVIPVNLLMGSSLARNTTSGSMRPGVALASLLSGLISMLVQLVGAHVPSRPPCVPFELIDLAHVLEGVMGPAGDS</sequence>
<evidence type="ECO:0000256" key="6">
    <source>
        <dbReference type="SAM" id="Phobius"/>
    </source>
</evidence>
<evidence type="ECO:0000313" key="7">
    <source>
        <dbReference type="EMBL" id="CAD9516122.1"/>
    </source>
</evidence>
<evidence type="ECO:0000256" key="3">
    <source>
        <dbReference type="ARBA" id="ARBA00022692"/>
    </source>
</evidence>
<reference evidence="7" key="1">
    <citation type="submission" date="2021-01" db="EMBL/GenBank/DDBJ databases">
        <authorList>
            <person name="Corre E."/>
            <person name="Pelletier E."/>
            <person name="Niang G."/>
            <person name="Scheremetjew M."/>
            <person name="Finn R."/>
            <person name="Kale V."/>
            <person name="Holt S."/>
            <person name="Cochrane G."/>
            <person name="Meng A."/>
            <person name="Brown T."/>
            <person name="Cohen L."/>
        </authorList>
    </citation>
    <scope>NUCLEOTIDE SEQUENCE</scope>
    <source>
        <strain evidence="7">UTEX LB 985</strain>
    </source>
</reference>
<feature type="transmembrane region" description="Helical" evidence="6">
    <location>
        <begin position="207"/>
        <end position="228"/>
    </location>
</feature>
<dbReference type="EMBL" id="HBGU01061026">
    <property type="protein sequence ID" value="CAD9516122.1"/>
    <property type="molecule type" value="Transcribed_RNA"/>
</dbReference>
<feature type="transmembrane region" description="Helical" evidence="6">
    <location>
        <begin position="137"/>
        <end position="157"/>
    </location>
</feature>
<keyword evidence="4 6" id="KW-1133">Transmembrane helix</keyword>
<feature type="transmembrane region" description="Helical" evidence="6">
    <location>
        <begin position="25"/>
        <end position="43"/>
    </location>
</feature>
<evidence type="ECO:0008006" key="8">
    <source>
        <dbReference type="Google" id="ProtNLM"/>
    </source>
</evidence>
<dbReference type="GO" id="GO:0015086">
    <property type="term" value="F:cadmium ion transmembrane transporter activity"/>
    <property type="evidence" value="ECO:0007669"/>
    <property type="project" value="TreeGrafter"/>
</dbReference>
<dbReference type="GO" id="GO:0034755">
    <property type="term" value="P:iron ion transmembrane transport"/>
    <property type="evidence" value="ECO:0007669"/>
    <property type="project" value="TreeGrafter"/>
</dbReference>
<gene>
    <name evidence="7" type="ORF">CBRE1094_LOCUS33154</name>
</gene>
<dbReference type="GO" id="GO:0005886">
    <property type="term" value="C:plasma membrane"/>
    <property type="evidence" value="ECO:0007669"/>
    <property type="project" value="TreeGrafter"/>
</dbReference>
<protein>
    <recommendedName>
        <fullName evidence="8">Amino acid transporter</fullName>
    </recommendedName>
</protein>
<feature type="transmembrane region" description="Helical" evidence="6">
    <location>
        <begin position="72"/>
        <end position="89"/>
    </location>
</feature>
<evidence type="ECO:0000256" key="5">
    <source>
        <dbReference type="ARBA" id="ARBA00023136"/>
    </source>
</evidence>
<evidence type="ECO:0000256" key="1">
    <source>
        <dbReference type="ARBA" id="ARBA00004141"/>
    </source>
</evidence>
<keyword evidence="3 6" id="KW-0812">Transmembrane</keyword>
<proteinExistence type="predicted"/>
<comment type="subcellular location">
    <subcellularLocation>
        <location evidence="1">Membrane</location>
        <topology evidence="1">Multi-pass membrane protein</topology>
    </subcellularLocation>
</comment>
<dbReference type="PANTHER" id="PTHR11706">
    <property type="entry name" value="SOLUTE CARRIER PROTEIN FAMILY 11 MEMBER"/>
    <property type="match status" value="1"/>
</dbReference>
<dbReference type="Pfam" id="PF01566">
    <property type="entry name" value="Nramp"/>
    <property type="match status" value="1"/>
</dbReference>
<keyword evidence="2" id="KW-0813">Transport</keyword>
<accession>A0A7S2IDQ1</accession>